<dbReference type="AlphaFoldDB" id="B4VIK9"/>
<evidence type="ECO:0000313" key="2">
    <source>
        <dbReference type="Proteomes" id="UP000003835"/>
    </source>
</evidence>
<reference evidence="1 2" key="1">
    <citation type="submission" date="2008-07" db="EMBL/GenBank/DDBJ databases">
        <authorList>
            <person name="Tandeau de Marsac N."/>
            <person name="Ferriera S."/>
            <person name="Johnson J."/>
            <person name="Kravitz S."/>
            <person name="Beeson K."/>
            <person name="Sutton G."/>
            <person name="Rogers Y.-H."/>
            <person name="Friedman R."/>
            <person name="Frazier M."/>
            <person name="Venter J.C."/>
        </authorList>
    </citation>
    <scope>NUCLEOTIDE SEQUENCE [LARGE SCALE GENOMIC DNA]</scope>
    <source>
        <strain evidence="1 2">PCC 7420</strain>
    </source>
</reference>
<name>B4VIK9_9CYAN</name>
<evidence type="ECO:0000313" key="1">
    <source>
        <dbReference type="EMBL" id="EDX78094.1"/>
    </source>
</evidence>
<dbReference type="EMBL" id="DS989842">
    <property type="protein sequence ID" value="EDX78094.1"/>
    <property type="molecule type" value="Genomic_DNA"/>
</dbReference>
<organism evidence="1 2">
    <name type="scientific">Coleofasciculus chthonoplastes PCC 7420</name>
    <dbReference type="NCBI Taxonomy" id="118168"/>
    <lineage>
        <taxon>Bacteria</taxon>
        <taxon>Bacillati</taxon>
        <taxon>Cyanobacteriota</taxon>
        <taxon>Cyanophyceae</taxon>
        <taxon>Coleofasciculales</taxon>
        <taxon>Coleofasciculaceae</taxon>
        <taxon>Coleofasciculus</taxon>
    </lineage>
</organism>
<keyword evidence="2" id="KW-1185">Reference proteome</keyword>
<protein>
    <submittedName>
        <fullName evidence="1">Uncharacterized protein</fullName>
    </submittedName>
</protein>
<gene>
    <name evidence="1" type="ORF">MC7420_7832</name>
</gene>
<dbReference type="STRING" id="118168.MC7420_7832"/>
<proteinExistence type="predicted"/>
<sequence>MKLSSGIKLRVAKTTDFFRDQAKQADFEGVTLLFASSITKLIST</sequence>
<dbReference type="Proteomes" id="UP000003835">
    <property type="component" value="Unassembled WGS sequence"/>
</dbReference>
<accession>B4VIK9</accession>
<dbReference type="HOGENOM" id="CLU_3214816_0_0_3"/>